<dbReference type="SUPFAM" id="SSF51998">
    <property type="entry name" value="PFL-like glycyl radical enzymes"/>
    <property type="match status" value="1"/>
</dbReference>
<reference evidence="14" key="1">
    <citation type="submission" date="2011-02" db="EMBL/GenBank/DDBJ databases">
        <title>The Genome Sequence of Capsaspora owczarzaki ATCC 30864.</title>
        <authorList>
            <person name="Russ C."/>
            <person name="Cuomo C."/>
            <person name="Burger G."/>
            <person name="Gray M.W."/>
            <person name="Holland P.W.H."/>
            <person name="King N."/>
            <person name="Lang F.B.F."/>
            <person name="Roger A.J."/>
            <person name="Ruiz-Trillo I."/>
            <person name="Young S.K."/>
            <person name="Zeng Q."/>
            <person name="Gargeya S."/>
            <person name="Alvarado L."/>
            <person name="Berlin A."/>
            <person name="Chapman S.B."/>
            <person name="Chen Z."/>
            <person name="Freedman E."/>
            <person name="Gellesch M."/>
            <person name="Goldberg J."/>
            <person name="Griggs A."/>
            <person name="Gujja S."/>
            <person name="Heilman E."/>
            <person name="Heiman D."/>
            <person name="Howarth C."/>
            <person name="Mehta T."/>
            <person name="Neiman D."/>
            <person name="Pearson M."/>
            <person name="Roberts A."/>
            <person name="Saif S."/>
            <person name="Shea T."/>
            <person name="Shenoy N."/>
            <person name="Sisk P."/>
            <person name="Stolte C."/>
            <person name="Sykes S."/>
            <person name="White J."/>
            <person name="Yandava C."/>
            <person name="Haas B."/>
            <person name="Nusbaum C."/>
            <person name="Birren B."/>
        </authorList>
    </citation>
    <scope>NUCLEOTIDE SEQUENCE</scope>
    <source>
        <strain evidence="14">ATCC 30864</strain>
    </source>
</reference>
<evidence type="ECO:0000256" key="7">
    <source>
        <dbReference type="ARBA" id="ARBA00023157"/>
    </source>
</evidence>
<evidence type="ECO:0000256" key="2">
    <source>
        <dbReference type="ARBA" id="ARBA00005654"/>
    </source>
</evidence>
<gene>
    <name evidence="13" type="ORF">CAOG_007426</name>
</gene>
<evidence type="ECO:0000313" key="14">
    <source>
        <dbReference type="Proteomes" id="UP000008743"/>
    </source>
</evidence>
<keyword evidence="14" id="KW-1185">Reference proteome</keyword>
<comment type="similarity">
    <text evidence="2">Belongs to the class II ribonucleoside-triphosphate reductase family.</text>
</comment>
<dbReference type="PANTHER" id="PTHR43371:SF1">
    <property type="entry name" value="RIBONUCLEOSIDE-DIPHOSPHATE REDUCTASE"/>
    <property type="match status" value="1"/>
</dbReference>
<dbReference type="GO" id="GO:0004748">
    <property type="term" value="F:ribonucleoside-diphosphate reductase activity, thioredoxin disulfide as acceptor"/>
    <property type="evidence" value="ECO:0007669"/>
    <property type="project" value="TreeGrafter"/>
</dbReference>
<evidence type="ECO:0000256" key="4">
    <source>
        <dbReference type="ARBA" id="ARBA00022628"/>
    </source>
</evidence>
<dbReference type="EMBL" id="KE346374">
    <property type="protein sequence ID" value="KJE97596.1"/>
    <property type="molecule type" value="Genomic_DNA"/>
</dbReference>
<proteinExistence type="inferred from homology"/>
<keyword evidence="5" id="KW-0235">DNA replication</keyword>
<evidence type="ECO:0000256" key="1">
    <source>
        <dbReference type="ARBA" id="ARBA00001922"/>
    </source>
</evidence>
<dbReference type="GO" id="GO:0031419">
    <property type="term" value="F:cobalamin binding"/>
    <property type="evidence" value="ECO:0007669"/>
    <property type="project" value="UniProtKB-KW"/>
</dbReference>
<evidence type="ECO:0000259" key="11">
    <source>
        <dbReference type="Pfam" id="PF17975"/>
    </source>
</evidence>
<dbReference type="STRING" id="595528.A0A0D2URK2"/>
<dbReference type="AlphaFoldDB" id="A0A0D2URK2"/>
<protein>
    <recommendedName>
        <fullName evidence="3">ribonucleoside-triphosphate reductase (thioredoxin)</fullName>
        <ecNumber evidence="3">1.17.4.2</ecNumber>
    </recommendedName>
</protein>
<dbReference type="InterPro" id="IPR054158">
    <property type="entry name" value="RNR-II_ins_dom"/>
</dbReference>
<evidence type="ECO:0000256" key="5">
    <source>
        <dbReference type="ARBA" id="ARBA00022705"/>
    </source>
</evidence>
<dbReference type="OMA" id="FHCNLAE"/>
<keyword evidence="7" id="KW-1015">Disulfide bond</keyword>
<organism evidence="13 14">
    <name type="scientific">Capsaspora owczarzaki (strain ATCC 30864)</name>
    <dbReference type="NCBI Taxonomy" id="595528"/>
    <lineage>
        <taxon>Eukaryota</taxon>
        <taxon>Filasterea</taxon>
        <taxon>Capsaspora</taxon>
    </lineage>
</organism>
<dbReference type="Gene3D" id="3.20.70.20">
    <property type="match status" value="3"/>
</dbReference>
<feature type="domain" description="B12-dependent ribonucleotide reductase insertion" evidence="12">
    <location>
        <begin position="312"/>
        <end position="378"/>
    </location>
</feature>
<evidence type="ECO:0000313" key="13">
    <source>
        <dbReference type="EMBL" id="KJE97596.1"/>
    </source>
</evidence>
<feature type="domain" description="Ribonucleotide reductase alpha-helical" evidence="11">
    <location>
        <begin position="134"/>
        <end position="234"/>
    </location>
</feature>
<dbReference type="InterPro" id="IPR040763">
    <property type="entry name" value="RNR_alpha_hel"/>
</dbReference>
<evidence type="ECO:0000256" key="8">
    <source>
        <dbReference type="ARBA" id="ARBA00023284"/>
    </source>
</evidence>
<evidence type="ECO:0000256" key="6">
    <source>
        <dbReference type="ARBA" id="ARBA00023002"/>
    </source>
</evidence>
<comment type="catalytic activity">
    <reaction evidence="10">
        <text>a 2'-deoxyribonucleoside 5'-triphosphate + [thioredoxin]-disulfide + H2O = a ribonucleoside 5'-triphosphate + [thioredoxin]-dithiol</text>
        <dbReference type="Rhea" id="RHEA:12701"/>
        <dbReference type="Rhea" id="RHEA-COMP:10698"/>
        <dbReference type="Rhea" id="RHEA-COMP:10700"/>
        <dbReference type="ChEBI" id="CHEBI:15377"/>
        <dbReference type="ChEBI" id="CHEBI:29950"/>
        <dbReference type="ChEBI" id="CHEBI:50058"/>
        <dbReference type="ChEBI" id="CHEBI:61557"/>
        <dbReference type="ChEBI" id="CHEBI:61560"/>
        <dbReference type="EC" id="1.17.4.2"/>
    </reaction>
</comment>
<keyword evidence="4" id="KW-0846">Cobalamin</keyword>
<dbReference type="OrthoDB" id="14890at2759"/>
<evidence type="ECO:0000256" key="9">
    <source>
        <dbReference type="ARBA" id="ARBA00023285"/>
    </source>
</evidence>
<evidence type="ECO:0000256" key="3">
    <source>
        <dbReference type="ARBA" id="ARBA00012275"/>
    </source>
</evidence>
<evidence type="ECO:0000256" key="10">
    <source>
        <dbReference type="ARBA" id="ARBA00048987"/>
    </source>
</evidence>
<sequence length="814" mass="89634">MLRAAVVSATAARTACSIYSSTAAAAAAPTALLELTRASPCLSASPSRRASGWTAAARASPSSAALASWHHYSSLRTVHDAQPVRRLATQIAKISASAAASSAPTAGALHESTAEFAGYPYAPSNRREPPRTLLSKRFLEKFKDVKPPFGYNGLGEMVYRRTYSRKKPDGSNETWAETVQRVVEGTFNMQYRWCSNRRLPWRHGLAQKRAEDMYERMFHMKFLPPGRGLWAMGSPLTEERELFAALNNCAFVSTECMHDPELKRSKPFAFLMDMSMLGVGVGFDTKGAEPAPNSRKKAEGVFVKGVNLSKKVETIQIADSREGWVESVVALIDSYFDGTNPVQFDYSKIRGPGQPIKGFGGHSSGPGALQELHIGLRDVLDRCSGQAITLTAIVDMMNLIGKCVVSGNVRQTAEIAFGPATSEEYLDLKNHAVNPQRAAFSWTSNNSIFADLGMDYGPACKRIVDNGEPGFAWLDNMRQFSRMLNLPDGKDHRASGGNPCLEQTLESFELCCLVETFPHNHSSLEDFLATLDAAYLYAKTVTLGQTHWPESNRVLLRNRRIGCSMSGIALQLQKIGIHQFRDWCTKGYERIQELDREFSDEFAIPRSIKTTSVKPSGTVSLLAGATPGMHYPESRYCRRRVRVSAQSDLLPPLIKAGYHVEPDVHSSKTMIVSFPVDVGEDLRAASEVSMWEQLSLASFLQRHWADNQVSCTVTFDPQTEGGQLPFALDYFQYQLKGISFLPRRPNAYAQMPIEAISREEYEQMMAGLSPVDFSAVGNIDITPDKFCDSSVCTIEEARDAASALATSTPTPTSV</sequence>
<dbReference type="GO" id="GO:0008998">
    <property type="term" value="F:ribonucleoside-triphosphate reductase (thioredoxin) activity"/>
    <property type="evidence" value="ECO:0007669"/>
    <property type="project" value="UniProtKB-EC"/>
</dbReference>
<dbReference type="eggNOG" id="ENOG502QRRC">
    <property type="taxonomic scope" value="Eukaryota"/>
</dbReference>
<dbReference type="RefSeq" id="XP_004343285.1">
    <property type="nucleotide sequence ID" value="XM_004343235.2"/>
</dbReference>
<dbReference type="Pfam" id="PF17975">
    <property type="entry name" value="RNR_Alpha"/>
    <property type="match status" value="1"/>
</dbReference>
<dbReference type="InParanoid" id="A0A0D2URK2"/>
<dbReference type="PANTHER" id="PTHR43371">
    <property type="entry name" value="VITAMIN B12-DEPENDENT RIBONUCLEOTIDE REDUCTASE"/>
    <property type="match status" value="1"/>
</dbReference>
<keyword evidence="6" id="KW-0560">Oxidoreductase</keyword>
<dbReference type="Pfam" id="PF21995">
    <property type="entry name" value="RNR-II_ins_dom"/>
    <property type="match status" value="1"/>
</dbReference>
<dbReference type="GO" id="GO:0006260">
    <property type="term" value="P:DNA replication"/>
    <property type="evidence" value="ECO:0007669"/>
    <property type="project" value="UniProtKB-KW"/>
</dbReference>
<dbReference type="EC" id="1.17.4.2" evidence="3"/>
<dbReference type="PhylomeDB" id="A0A0D2URK2"/>
<dbReference type="Proteomes" id="UP000008743">
    <property type="component" value="Unassembled WGS sequence"/>
</dbReference>
<evidence type="ECO:0000259" key="12">
    <source>
        <dbReference type="Pfam" id="PF21995"/>
    </source>
</evidence>
<keyword evidence="9" id="KW-0170">Cobalt</keyword>
<comment type="cofactor">
    <cofactor evidence="1">
        <name>adenosylcob(III)alamin</name>
        <dbReference type="ChEBI" id="CHEBI:18408"/>
    </cofactor>
</comment>
<keyword evidence="8" id="KW-0676">Redox-active center</keyword>
<dbReference type="InterPro" id="IPR050862">
    <property type="entry name" value="RdRp_reductase_class-2"/>
</dbReference>
<name>A0A0D2URK2_CAPO3</name>
<accession>A0A0D2URK2</accession>